<evidence type="ECO:0000256" key="2">
    <source>
        <dbReference type="RuleBase" id="RU003616"/>
    </source>
</evidence>
<dbReference type="PROSITE" id="PS01031">
    <property type="entry name" value="SHSP"/>
    <property type="match status" value="1"/>
</dbReference>
<evidence type="ECO:0000313" key="5">
    <source>
        <dbReference type="Proteomes" id="UP000243739"/>
    </source>
</evidence>
<accession>A0A1D2YTK0</accession>
<proteinExistence type="inferred from homology"/>
<dbReference type="InterPro" id="IPR008978">
    <property type="entry name" value="HSP20-like_chaperone"/>
</dbReference>
<feature type="domain" description="SHSP" evidence="3">
    <location>
        <begin position="55"/>
        <end position="168"/>
    </location>
</feature>
<dbReference type="RefSeq" id="WP_069657009.1">
    <property type="nucleotide sequence ID" value="NZ_MIJF01000035.1"/>
</dbReference>
<protein>
    <recommendedName>
        <fullName evidence="3">SHSP domain-containing protein</fullName>
    </recommendedName>
</protein>
<dbReference type="SUPFAM" id="SSF49764">
    <property type="entry name" value="HSP20-like chaperones"/>
    <property type="match status" value="1"/>
</dbReference>
<dbReference type="InterPro" id="IPR031107">
    <property type="entry name" value="Small_HSP"/>
</dbReference>
<evidence type="ECO:0000313" key="4">
    <source>
        <dbReference type="EMBL" id="OEF99032.1"/>
    </source>
</evidence>
<dbReference type="CDD" id="cd06464">
    <property type="entry name" value="ACD_sHsps-like"/>
    <property type="match status" value="1"/>
</dbReference>
<dbReference type="InterPro" id="IPR002068">
    <property type="entry name" value="A-crystallin/Hsp20_dom"/>
</dbReference>
<reference evidence="4 5" key="1">
    <citation type="submission" date="2016-09" db="EMBL/GenBank/DDBJ databases">
        <title>Draft genome sequence for the type strain of Vulcanibacillus modesticaldus BR, a strictly anaerobic, moderately thermophilic, and nitrate-reducing bacterium from deep sea-hydrothermal vents of the Mid-Atlantic Ridge.</title>
        <authorList>
            <person name="Abin C.A."/>
            <person name="Hollibaugh J.T."/>
        </authorList>
    </citation>
    <scope>NUCLEOTIDE SEQUENCE [LARGE SCALE GENOMIC DNA]</scope>
    <source>
        <strain evidence="4 5">BR</strain>
    </source>
</reference>
<gene>
    <name evidence="4" type="ORF">BHF71_02240</name>
</gene>
<evidence type="ECO:0000259" key="3">
    <source>
        <dbReference type="PROSITE" id="PS01031"/>
    </source>
</evidence>
<comment type="caution">
    <text evidence="4">The sequence shown here is derived from an EMBL/GenBank/DDBJ whole genome shotgun (WGS) entry which is preliminary data.</text>
</comment>
<dbReference type="EMBL" id="MIJF01000035">
    <property type="protein sequence ID" value="OEF99032.1"/>
    <property type="molecule type" value="Genomic_DNA"/>
</dbReference>
<dbReference type="OrthoDB" id="1806521at2"/>
<name>A0A1D2YTK0_9BACI</name>
<dbReference type="AlphaFoldDB" id="A0A1D2YTK0"/>
<keyword evidence="5" id="KW-1185">Reference proteome</keyword>
<dbReference type="Pfam" id="PF00011">
    <property type="entry name" value="HSP20"/>
    <property type="match status" value="1"/>
</dbReference>
<dbReference type="STRING" id="337097.BHF71_02240"/>
<dbReference type="Gene3D" id="2.60.40.790">
    <property type="match status" value="1"/>
</dbReference>
<dbReference type="Proteomes" id="UP000243739">
    <property type="component" value="Unassembled WGS sequence"/>
</dbReference>
<organism evidence="4 5">
    <name type="scientific">Vulcanibacillus modesticaldus</name>
    <dbReference type="NCBI Taxonomy" id="337097"/>
    <lineage>
        <taxon>Bacteria</taxon>
        <taxon>Bacillati</taxon>
        <taxon>Bacillota</taxon>
        <taxon>Bacilli</taxon>
        <taxon>Bacillales</taxon>
        <taxon>Bacillaceae</taxon>
        <taxon>Vulcanibacillus</taxon>
    </lineage>
</organism>
<evidence type="ECO:0000256" key="1">
    <source>
        <dbReference type="PROSITE-ProRule" id="PRU00285"/>
    </source>
</evidence>
<dbReference type="PANTHER" id="PTHR11527">
    <property type="entry name" value="HEAT-SHOCK PROTEIN 20 FAMILY MEMBER"/>
    <property type="match status" value="1"/>
</dbReference>
<comment type="similarity">
    <text evidence="1 2">Belongs to the small heat shock protein (HSP20) family.</text>
</comment>
<sequence length="170" mass="20096">MEFYPYDIKNLKEILEKNKDFLESFFGENTFDEHFFNNIFKQSPKILTSSETINQETNARTIPMDMIQRKHEVILIFEIPGLNNAEDVDIKLLGSTLVITGEIRRNYMLSDKEIIKFERKVGRFSKKVALPFIVDNKRIHAKYYKGLLEVRVPIIKPNNYEKISVRFTDE</sequence>